<feature type="transmembrane region" description="Helical" evidence="9">
    <location>
        <begin position="57"/>
        <end position="80"/>
    </location>
</feature>
<dbReference type="GO" id="GO:0015031">
    <property type="term" value="P:protein transport"/>
    <property type="evidence" value="ECO:0007669"/>
    <property type="project" value="UniProtKB-KW"/>
</dbReference>
<reference evidence="10" key="1">
    <citation type="journal article" date="2014" name="PLoS ONE">
        <title>Transcriptome-Based Identification of ABC Transporters in the Western Tarnished Plant Bug Lygus hesperus.</title>
        <authorList>
            <person name="Hull J.J."/>
            <person name="Chaney K."/>
            <person name="Geib S.M."/>
            <person name="Fabrick J.A."/>
            <person name="Brent C.S."/>
            <person name="Walsh D."/>
            <person name="Lavine L.C."/>
        </authorList>
    </citation>
    <scope>NUCLEOTIDE SEQUENCE</scope>
</reference>
<evidence type="ECO:0000313" key="10">
    <source>
        <dbReference type="EMBL" id="JAG29668.1"/>
    </source>
</evidence>
<comment type="subcellular location">
    <subcellularLocation>
        <location evidence="2 9">Membrane</location>
        <topology evidence="2 9">Multi-pass membrane protein</topology>
    </subcellularLocation>
</comment>
<evidence type="ECO:0000256" key="5">
    <source>
        <dbReference type="ARBA" id="ARBA00022927"/>
    </source>
</evidence>
<accession>A0A0A9YEY9</accession>
<keyword evidence="5 9" id="KW-0653">Protein transport</keyword>
<evidence type="ECO:0000256" key="1">
    <source>
        <dbReference type="ARBA" id="ARBA00003566"/>
    </source>
</evidence>
<organism evidence="10">
    <name type="scientific">Lygus hesperus</name>
    <name type="common">Western plant bug</name>
    <dbReference type="NCBI Taxonomy" id="30085"/>
    <lineage>
        <taxon>Eukaryota</taxon>
        <taxon>Metazoa</taxon>
        <taxon>Ecdysozoa</taxon>
        <taxon>Arthropoda</taxon>
        <taxon>Hexapoda</taxon>
        <taxon>Insecta</taxon>
        <taxon>Pterygota</taxon>
        <taxon>Neoptera</taxon>
        <taxon>Paraneoptera</taxon>
        <taxon>Hemiptera</taxon>
        <taxon>Heteroptera</taxon>
        <taxon>Panheteroptera</taxon>
        <taxon>Cimicomorpha</taxon>
        <taxon>Miridae</taxon>
        <taxon>Mirini</taxon>
        <taxon>Lygus</taxon>
    </lineage>
</organism>
<dbReference type="GO" id="GO:0012505">
    <property type="term" value="C:endomembrane system"/>
    <property type="evidence" value="ECO:0007669"/>
    <property type="project" value="UniProtKB-ARBA"/>
</dbReference>
<evidence type="ECO:0000256" key="6">
    <source>
        <dbReference type="ARBA" id="ARBA00022989"/>
    </source>
</evidence>
<proteinExistence type="inferred from homology"/>
<evidence type="ECO:0000256" key="2">
    <source>
        <dbReference type="ARBA" id="ARBA00004141"/>
    </source>
</evidence>
<feature type="transmembrane region" description="Helical" evidence="9">
    <location>
        <begin position="27"/>
        <end position="51"/>
    </location>
</feature>
<feature type="transmembrane region" description="Helical" evidence="9">
    <location>
        <begin position="92"/>
        <end position="109"/>
    </location>
</feature>
<keyword evidence="4 9" id="KW-0812">Transmembrane</keyword>
<gene>
    <name evidence="10" type="primary">SFT2D2</name>
    <name evidence="10" type="ORF">CM83_99078</name>
</gene>
<protein>
    <recommendedName>
        <fullName evidence="9">Vesicle transport protein</fullName>
    </recommendedName>
</protein>
<dbReference type="InterPro" id="IPR007305">
    <property type="entry name" value="Vesicle_transpt_Got1/SFT2"/>
</dbReference>
<dbReference type="GO" id="GO:0005737">
    <property type="term" value="C:cytoplasm"/>
    <property type="evidence" value="ECO:0007669"/>
    <property type="project" value="UniProtKB-ARBA"/>
</dbReference>
<comment type="function">
    <text evidence="1 9">May be involved in fusion of retrograde transport vesicles derived from an endocytic compartment with the Golgi complex.</text>
</comment>
<name>A0A0A9YEY9_LYGHE</name>
<keyword evidence="7 9" id="KW-0472">Membrane</keyword>
<dbReference type="GO" id="GO:0016192">
    <property type="term" value="P:vesicle-mediated transport"/>
    <property type="evidence" value="ECO:0007669"/>
    <property type="project" value="InterPro"/>
</dbReference>
<keyword evidence="3 9" id="KW-0813">Transport</keyword>
<sequence length="151" mass="16870">MDSQVATEVAFGEHLNKRLSMSLKNRLRCYAACFAVGTLVSFLSIITLVNIKRKPYQFAILYTLGNIIAIASSAFLWDPWYQLRCMFKPPRVYSSVVYISCIIITIVVVSTKPKAAAVVVLVLIQSLAGLWFTVAAIPFAQTAIRRLFFSL</sequence>
<evidence type="ECO:0000256" key="7">
    <source>
        <dbReference type="ARBA" id="ARBA00023136"/>
    </source>
</evidence>
<dbReference type="PANTHER" id="PTHR23137:SF6">
    <property type="entry name" value="VESICLE TRANSPORT PROTEIN"/>
    <property type="match status" value="1"/>
</dbReference>
<evidence type="ECO:0000256" key="4">
    <source>
        <dbReference type="ARBA" id="ARBA00022692"/>
    </source>
</evidence>
<comment type="similarity">
    <text evidence="8 9">Belongs to the SFT2 family.</text>
</comment>
<evidence type="ECO:0000256" key="9">
    <source>
        <dbReference type="RuleBase" id="RU363111"/>
    </source>
</evidence>
<dbReference type="EMBL" id="GBHO01013936">
    <property type="protein sequence ID" value="JAG29668.1"/>
    <property type="molecule type" value="Transcribed_RNA"/>
</dbReference>
<reference evidence="10" key="2">
    <citation type="submission" date="2014-07" db="EMBL/GenBank/DDBJ databases">
        <authorList>
            <person name="Hull J."/>
        </authorList>
    </citation>
    <scope>NUCLEOTIDE SEQUENCE</scope>
</reference>
<dbReference type="AlphaFoldDB" id="A0A0A9YEY9"/>
<evidence type="ECO:0000256" key="3">
    <source>
        <dbReference type="ARBA" id="ARBA00022448"/>
    </source>
</evidence>
<dbReference type="InterPro" id="IPR011691">
    <property type="entry name" value="Vesicle_transpt_SFT2"/>
</dbReference>
<dbReference type="Pfam" id="PF04178">
    <property type="entry name" value="Got1"/>
    <property type="match status" value="1"/>
</dbReference>
<dbReference type="PANTHER" id="PTHR23137">
    <property type="entry name" value="VESICLE TRANSPORT PROTEIN-RELATED"/>
    <property type="match status" value="1"/>
</dbReference>
<dbReference type="GO" id="GO:0016020">
    <property type="term" value="C:membrane"/>
    <property type="evidence" value="ECO:0007669"/>
    <property type="project" value="UniProtKB-SubCell"/>
</dbReference>
<feature type="transmembrane region" description="Helical" evidence="9">
    <location>
        <begin position="115"/>
        <end position="140"/>
    </location>
</feature>
<evidence type="ECO:0000256" key="8">
    <source>
        <dbReference type="ARBA" id="ARBA00025800"/>
    </source>
</evidence>
<keyword evidence="6 9" id="KW-1133">Transmembrane helix</keyword>